<dbReference type="SUPFAM" id="SSF50978">
    <property type="entry name" value="WD40 repeat-like"/>
    <property type="match status" value="1"/>
</dbReference>
<feature type="compositionally biased region" description="Low complexity" evidence="1">
    <location>
        <begin position="1282"/>
        <end position="1298"/>
    </location>
</feature>
<reference evidence="3" key="1">
    <citation type="submission" date="2016-01" db="EMBL/GenBank/DDBJ databases">
        <title>Reference transcriptome for the parasite Schistocephalus solidus: insights into the molecular evolution of parasitism.</title>
        <authorList>
            <person name="Hebert F.O."/>
            <person name="Grambauer S."/>
            <person name="Barber I."/>
            <person name="Landry C.R."/>
            <person name="Aubin-Horth N."/>
        </authorList>
    </citation>
    <scope>NUCLEOTIDE SEQUENCE</scope>
</reference>
<evidence type="ECO:0000256" key="1">
    <source>
        <dbReference type="SAM" id="MobiDB-lite"/>
    </source>
</evidence>
<dbReference type="InterPro" id="IPR036322">
    <property type="entry name" value="WD40_repeat_dom_sf"/>
</dbReference>
<dbReference type="GO" id="GO:0051294">
    <property type="term" value="P:establishment of spindle orientation"/>
    <property type="evidence" value="ECO:0007669"/>
    <property type="project" value="TreeGrafter"/>
</dbReference>
<protein>
    <recommendedName>
        <fullName evidence="2">Lethal giant larvae homologue 2 domain-containing protein</fullName>
    </recommendedName>
</protein>
<feature type="domain" description="Lethal giant larvae homologue 2" evidence="2">
    <location>
        <begin position="342"/>
        <end position="391"/>
    </location>
</feature>
<proteinExistence type="predicted"/>
<organism evidence="3">
    <name type="scientific">Schistocephalus solidus</name>
    <name type="common">Tapeworm</name>
    <dbReference type="NCBI Taxonomy" id="70667"/>
    <lineage>
        <taxon>Eukaryota</taxon>
        <taxon>Metazoa</taxon>
        <taxon>Spiralia</taxon>
        <taxon>Lophotrochozoa</taxon>
        <taxon>Platyhelminthes</taxon>
        <taxon>Cestoda</taxon>
        <taxon>Eucestoda</taxon>
        <taxon>Diphyllobothriidea</taxon>
        <taxon>Diphyllobothriidae</taxon>
        <taxon>Schistocephalus</taxon>
    </lineage>
</organism>
<dbReference type="InterPro" id="IPR013577">
    <property type="entry name" value="LLGL2"/>
</dbReference>
<dbReference type="GO" id="GO:0005096">
    <property type="term" value="F:GTPase activator activity"/>
    <property type="evidence" value="ECO:0007669"/>
    <property type="project" value="TreeGrafter"/>
</dbReference>
<sequence length="1305" mass="138943">MAQRIFQSFRRLPGQLSAMRRKQDSIEVVGNHYKINMFSNVGFPAKPASLAYDHALNIFALVTKDGLIYVYGKPGIVYVGSHQNASEIINVMFLSGTGKLLTLSDRDDIYIWQLESEDGTQPCVKQVCHLSAVTQGLEQRRVVVDQNSTENTFADVASHVTALYANTNGTSIYFGTENGHVALIHKNAQNKHGNLPHCHEVWTLPTYDESISPQRVLQTIPSEKRSRLRLDAVVVLSERPGFVGQLLIGYNSGLSLIYDLHADCVLAILPWQYGLEAATWCGGSGLPLRNASSRPMMQSPQLGTRLLTAHADGSLGVWRVPVFSRIMGDQPAQTLSMEEAPSMPYGPFPCKLISKVFWVPSHRGGITIFAGGMPRSTYGDRSTVSLLRGSNLDQAAAANLAAAVRLAHADGDLEDEDEEEEEADFEDEDQQNLLASGLVPGAPVHVFDADAPEHVCLDLPSPLVDVCPLGPAGGPATGVLILCEEELVAVDLLTPGWPLLTLPYLSCLHTSAISAYNLFTHVNAVFLERLDAVAGCGKGDALGLGRRETGYSKRPWPVQGGQCILPGSGSPSRGALSIDPAHSLVTSTDLLVTGHENGTVNFWRLGPGGCARKVFTLYTGSLFDGEFGPDAGGDARRNGDDENDPWPPFRRAGLFDPFMDDPRAAVKCIQLVENTLVVGGAAGQVTVWQFADEKPVLQTVDVPIVQEIPGFRWKGHAPLKLRALGPSRSPGMSLYPVGIALTQPPAQITSLAVCELPATTAATPVAASPEPAKPGVVLVGFGTPHGFGLVHWAPRSSDGGADSPPTLILAQSTIPLNSEALEEAAVGEGWARRRTRELKNSLRDSFRRLKRMRSTSSSIRRAPSNVSTPPSTTAPASTVARPAASHMSARVGLRRSVTQGRPATMQVSGDPLQEAIQRSQLQSDAAAADLPMPSGGEREICDRPAETASTAVVRCVAFGPALHRIRAPAGTAVLVGSFFASTTGGATNVYALFADRANQPSQLAVRHASELVLHHRAPVIALRLIDTKTHIPFSPNSIGSSSLVSSNSPPPHLVVVSEEQVRLFSLPSLHLRQKVRITAKDGFRIKAASIVTFQQTAQFDGCFDKMAGSLGDGSTSHHQPSPPIGLVRGSLGPEFGLVFTNNGGQAVVLSIPYLRRKDTIALLGPLDLLAVNSVAFAANATSACTALAPSLGVYQLAHGQLALFDVVLAGQKASALGLAYRALYRIRPINGPEQDSPANRVATMPSPRVNRSNNVPASYLSVRNTAGSPMSTLSGHTGSDTANQSASGVSVGSSPGQNRSTVPRR</sequence>
<dbReference type="PANTHER" id="PTHR10241">
    <property type="entry name" value="LETHAL 2 GIANT LARVAE PROTEIN"/>
    <property type="match status" value="1"/>
</dbReference>
<feature type="region of interest" description="Disordered" evidence="1">
    <location>
        <begin position="851"/>
        <end position="891"/>
    </location>
</feature>
<dbReference type="GO" id="GO:0045159">
    <property type="term" value="F:myosin II binding"/>
    <property type="evidence" value="ECO:0007669"/>
    <property type="project" value="TreeGrafter"/>
</dbReference>
<dbReference type="EMBL" id="GEEE01005480">
    <property type="protein sequence ID" value="JAP57745.1"/>
    <property type="molecule type" value="Transcribed_RNA"/>
</dbReference>
<feature type="compositionally biased region" description="Polar residues" evidence="1">
    <location>
        <begin position="1249"/>
        <end position="1281"/>
    </location>
</feature>
<dbReference type="GO" id="GO:0032878">
    <property type="term" value="P:regulation of establishment or maintenance of cell polarity"/>
    <property type="evidence" value="ECO:0007669"/>
    <property type="project" value="TreeGrafter"/>
</dbReference>
<dbReference type="GO" id="GO:0006893">
    <property type="term" value="P:Golgi to plasma membrane transport"/>
    <property type="evidence" value="ECO:0007669"/>
    <property type="project" value="TreeGrafter"/>
</dbReference>
<dbReference type="GO" id="GO:0008593">
    <property type="term" value="P:regulation of Notch signaling pathway"/>
    <property type="evidence" value="ECO:0007669"/>
    <property type="project" value="TreeGrafter"/>
</dbReference>
<dbReference type="GO" id="GO:0005886">
    <property type="term" value="C:plasma membrane"/>
    <property type="evidence" value="ECO:0007669"/>
    <property type="project" value="TreeGrafter"/>
</dbReference>
<name>A0A0X3Q0S6_SCHSO</name>
<dbReference type="GO" id="GO:0019905">
    <property type="term" value="F:syntaxin binding"/>
    <property type="evidence" value="ECO:0007669"/>
    <property type="project" value="TreeGrafter"/>
</dbReference>
<evidence type="ECO:0000313" key="3">
    <source>
        <dbReference type="EMBL" id="JAP57745.1"/>
    </source>
</evidence>
<accession>A0A0X3Q0S6</accession>
<dbReference type="Pfam" id="PF08366">
    <property type="entry name" value="LLGL"/>
    <property type="match status" value="1"/>
</dbReference>
<feature type="region of interest" description="Disordered" evidence="1">
    <location>
        <begin position="1231"/>
        <end position="1305"/>
    </location>
</feature>
<gene>
    <name evidence="3" type="ORF">TR123718</name>
</gene>
<feature type="compositionally biased region" description="Low complexity" evidence="1">
    <location>
        <begin position="862"/>
        <end position="885"/>
    </location>
</feature>
<dbReference type="GO" id="GO:0030864">
    <property type="term" value="C:cortical actin cytoskeleton"/>
    <property type="evidence" value="ECO:0007669"/>
    <property type="project" value="TreeGrafter"/>
</dbReference>
<evidence type="ECO:0000259" key="2">
    <source>
        <dbReference type="Pfam" id="PF08366"/>
    </source>
</evidence>
<dbReference type="GO" id="GO:0030866">
    <property type="term" value="P:cortical actin cytoskeleton organization"/>
    <property type="evidence" value="ECO:0007669"/>
    <property type="project" value="TreeGrafter"/>
</dbReference>
<dbReference type="PANTHER" id="PTHR10241:SF29">
    <property type="entry name" value="LETHAL(2) GIANT LARVAE PROTEIN"/>
    <property type="match status" value="1"/>
</dbReference>